<sequence length="282" mass="30253">MSRNALSVSDVVARDAATYKSSTVFDLLSLKGKVTVVTGAGRGIGLVLARTAAELGSSVALLDVLPTPADDLSELERDFDIRAKYYRADVTEFTQLAEVFDQVKHDFGHIDNCITAAGLVLDKPFLDHEWEESARIMNVNVLGSFFSAQLAAKAMVEHKRGGSIVLICSGAAHASTPSRRMSIYSASKGAIWSLTKNLAVEMAPLNIRVNCVSPGFIATEMVLDAASKDEKIWEQFRDGPPLKRIGLRSEIKGSVGYLLSEAAAFTTGTDILVDGGITSGRI</sequence>
<gene>
    <name evidence="4" type="ORF">EDD36DRAFT_412690</name>
</gene>
<dbReference type="InterPro" id="IPR036291">
    <property type="entry name" value="NAD(P)-bd_dom_sf"/>
</dbReference>
<dbReference type="PANTHER" id="PTHR43008:SF4">
    <property type="entry name" value="CHAIN DEHYDROGENASE, PUTATIVE (AFU_ORTHOLOGUE AFUA_4G08710)-RELATED"/>
    <property type="match status" value="1"/>
</dbReference>
<keyword evidence="2" id="KW-0521">NADP</keyword>
<dbReference type="Pfam" id="PF13561">
    <property type="entry name" value="adh_short_C2"/>
    <property type="match status" value="1"/>
</dbReference>
<organism evidence="4 5">
    <name type="scientific">Exophiala viscosa</name>
    <dbReference type="NCBI Taxonomy" id="2486360"/>
    <lineage>
        <taxon>Eukaryota</taxon>
        <taxon>Fungi</taxon>
        <taxon>Dikarya</taxon>
        <taxon>Ascomycota</taxon>
        <taxon>Pezizomycotina</taxon>
        <taxon>Eurotiomycetes</taxon>
        <taxon>Chaetothyriomycetidae</taxon>
        <taxon>Chaetothyriales</taxon>
        <taxon>Herpotrichiellaceae</taxon>
        <taxon>Exophiala</taxon>
    </lineage>
</organism>
<dbReference type="InterPro" id="IPR002347">
    <property type="entry name" value="SDR_fam"/>
</dbReference>
<dbReference type="SUPFAM" id="SSF51735">
    <property type="entry name" value="NAD(P)-binding Rossmann-fold domains"/>
    <property type="match status" value="1"/>
</dbReference>
<dbReference type="Gene3D" id="3.40.50.720">
    <property type="entry name" value="NAD(P)-binding Rossmann-like Domain"/>
    <property type="match status" value="1"/>
</dbReference>
<evidence type="ECO:0000256" key="1">
    <source>
        <dbReference type="ARBA" id="ARBA00006484"/>
    </source>
</evidence>
<evidence type="ECO:0000256" key="3">
    <source>
        <dbReference type="ARBA" id="ARBA00023002"/>
    </source>
</evidence>
<evidence type="ECO:0000313" key="5">
    <source>
        <dbReference type="Proteomes" id="UP001203852"/>
    </source>
</evidence>
<dbReference type="GO" id="GO:0016616">
    <property type="term" value="F:oxidoreductase activity, acting on the CH-OH group of donors, NAD or NADP as acceptor"/>
    <property type="evidence" value="ECO:0007669"/>
    <property type="project" value="UniProtKB-ARBA"/>
</dbReference>
<comment type="caution">
    <text evidence="4">The sequence shown here is derived from an EMBL/GenBank/DDBJ whole genome shotgun (WGS) entry which is preliminary data.</text>
</comment>
<name>A0AAN6DLQ2_9EURO</name>
<dbReference type="PANTHER" id="PTHR43008">
    <property type="entry name" value="BENZIL REDUCTASE"/>
    <property type="match status" value="1"/>
</dbReference>
<dbReference type="PRINTS" id="PR00081">
    <property type="entry name" value="GDHRDH"/>
</dbReference>
<evidence type="ECO:0000256" key="2">
    <source>
        <dbReference type="ARBA" id="ARBA00022857"/>
    </source>
</evidence>
<dbReference type="Proteomes" id="UP001203852">
    <property type="component" value="Unassembled WGS sequence"/>
</dbReference>
<proteinExistence type="inferred from homology"/>
<protein>
    <submittedName>
        <fullName evidence="4">Short-chain dehydrogenase/reductase SDR</fullName>
    </submittedName>
</protein>
<evidence type="ECO:0000313" key="4">
    <source>
        <dbReference type="EMBL" id="KAI1608326.1"/>
    </source>
</evidence>
<dbReference type="InterPro" id="IPR020904">
    <property type="entry name" value="Sc_DH/Rdtase_CS"/>
</dbReference>
<dbReference type="GO" id="GO:0050664">
    <property type="term" value="F:oxidoreductase activity, acting on NAD(P)H, oxygen as acceptor"/>
    <property type="evidence" value="ECO:0007669"/>
    <property type="project" value="TreeGrafter"/>
</dbReference>
<comment type="similarity">
    <text evidence="1">Belongs to the short-chain dehydrogenases/reductases (SDR) family.</text>
</comment>
<dbReference type="PROSITE" id="PS00061">
    <property type="entry name" value="ADH_SHORT"/>
    <property type="match status" value="1"/>
</dbReference>
<dbReference type="PRINTS" id="PR00080">
    <property type="entry name" value="SDRFAMILY"/>
</dbReference>
<dbReference type="FunFam" id="3.40.50.720:FF:000084">
    <property type="entry name" value="Short-chain dehydrogenase reductase"/>
    <property type="match status" value="1"/>
</dbReference>
<keyword evidence="3" id="KW-0560">Oxidoreductase</keyword>
<accession>A0AAN6DLQ2</accession>
<keyword evidence="5" id="KW-1185">Reference proteome</keyword>
<reference evidence="4" key="1">
    <citation type="journal article" date="2022" name="bioRxiv">
        <title>Deciphering the potential niche of two novel black yeast fungi from a biological soil crust based on their genomes, phenotypes, and melanin regulation.</title>
        <authorList>
            <consortium name="DOE Joint Genome Institute"/>
            <person name="Carr E.C."/>
            <person name="Barton Q."/>
            <person name="Grambo S."/>
            <person name="Sullivan M."/>
            <person name="Renfro C.M."/>
            <person name="Kuo A."/>
            <person name="Pangilinan J."/>
            <person name="Lipzen A."/>
            <person name="Keymanesh K."/>
            <person name="Savage E."/>
            <person name="Barry K."/>
            <person name="Grigoriev I.V."/>
            <person name="Riekhof W.R."/>
            <person name="Harris S.S."/>
        </authorList>
    </citation>
    <scope>NUCLEOTIDE SEQUENCE</scope>
    <source>
        <strain evidence="4">JF 03-4F</strain>
    </source>
</reference>
<dbReference type="AlphaFoldDB" id="A0AAN6DLQ2"/>
<dbReference type="EMBL" id="MU404364">
    <property type="protein sequence ID" value="KAI1608326.1"/>
    <property type="molecule type" value="Genomic_DNA"/>
</dbReference>